<dbReference type="OrthoDB" id="5447718at2"/>
<evidence type="ECO:0000313" key="2">
    <source>
        <dbReference type="EMBL" id="AGW14498.1"/>
    </source>
</evidence>
<dbReference type="Proteomes" id="UP000016587">
    <property type="component" value="Chromosome"/>
</dbReference>
<evidence type="ECO:0000313" key="3">
    <source>
        <dbReference type="Proteomes" id="UP000016587"/>
    </source>
</evidence>
<protein>
    <recommendedName>
        <fullName evidence="4">HTH merR-type domain-containing protein</fullName>
    </recommendedName>
</protein>
<feature type="region of interest" description="Disordered" evidence="1">
    <location>
        <begin position="169"/>
        <end position="190"/>
    </location>
</feature>
<dbReference type="AlphaFoldDB" id="T2GDX0"/>
<name>T2GDX0_MEGG1</name>
<reference evidence="2 3" key="1">
    <citation type="journal article" date="2013" name="J. Bacteriol.">
        <title>Roles of HynAB and Ech, the only two hydrogenases found in the model sulfate reducer Desulfovibrio gigas.</title>
        <authorList>
            <person name="Morais-Silva F.O."/>
            <person name="Santos C.I."/>
            <person name="Rodrigues R."/>
            <person name="Pereira I.A."/>
            <person name="Rodrigues-Pousada C."/>
        </authorList>
    </citation>
    <scope>NUCLEOTIDE SEQUENCE [LARGE SCALE GENOMIC DNA]</scope>
    <source>
        <strain evidence="3">ATCC 19364 / DSM 1382 / NCIMB 9332 / VKM B-1759</strain>
    </source>
</reference>
<evidence type="ECO:0008006" key="4">
    <source>
        <dbReference type="Google" id="ProtNLM"/>
    </source>
</evidence>
<dbReference type="Gene3D" id="1.10.1660.10">
    <property type="match status" value="1"/>
</dbReference>
<organism evidence="2 3">
    <name type="scientific">Megalodesulfovibrio gigas (strain ATCC 19364 / DSM 1382 / NCIMB 9332 / VKM B-1759)</name>
    <name type="common">Desulfovibrio gigas</name>
    <dbReference type="NCBI Taxonomy" id="1121448"/>
    <lineage>
        <taxon>Bacteria</taxon>
        <taxon>Pseudomonadati</taxon>
        <taxon>Thermodesulfobacteriota</taxon>
        <taxon>Desulfovibrionia</taxon>
        <taxon>Desulfovibrionales</taxon>
        <taxon>Desulfovibrionaceae</taxon>
        <taxon>Megalodesulfovibrio</taxon>
    </lineage>
</organism>
<dbReference type="STRING" id="1121448.DGI_2768"/>
<proteinExistence type="predicted"/>
<dbReference type="RefSeq" id="WP_021761524.1">
    <property type="nucleotide sequence ID" value="NC_022444.1"/>
</dbReference>
<reference evidence="3" key="2">
    <citation type="submission" date="2013-07" db="EMBL/GenBank/DDBJ databases">
        <authorList>
            <person name="Morais-Silva F.O."/>
            <person name="Rezende A.M."/>
            <person name="Pimentel C."/>
            <person name="Resende D.M."/>
            <person name="Santos C.I."/>
            <person name="Clemente C."/>
            <person name="de Oliveira L.M."/>
            <person name="da Silva S.M."/>
            <person name="Costa D.A."/>
            <person name="Varela-Raposo A."/>
            <person name="Horacio E.C.A."/>
            <person name="Matos M."/>
            <person name="Flores O."/>
            <person name="Ruiz J.C."/>
            <person name="Rodrigues-Pousada C."/>
        </authorList>
    </citation>
    <scope>NUCLEOTIDE SEQUENCE [LARGE SCALE GENOMIC DNA]</scope>
    <source>
        <strain evidence="3">ATCC 19364 / DSM 1382 / NCIMB 9332 / VKM B-1759</strain>
    </source>
</reference>
<keyword evidence="3" id="KW-1185">Reference proteome</keyword>
<dbReference type="eggNOG" id="COG0789">
    <property type="taxonomic scope" value="Bacteria"/>
</dbReference>
<gene>
    <name evidence="2" type="ORF">DGI_2768</name>
</gene>
<dbReference type="HOGENOM" id="CLU_929771_0_0_7"/>
<dbReference type="EMBL" id="CP006585">
    <property type="protein sequence ID" value="AGW14498.1"/>
    <property type="molecule type" value="Genomic_DNA"/>
</dbReference>
<dbReference type="PATRIC" id="fig|1121448.10.peg.2730"/>
<accession>T2GDX0</accession>
<evidence type="ECO:0000256" key="1">
    <source>
        <dbReference type="SAM" id="MobiDB-lite"/>
    </source>
</evidence>
<dbReference type="KEGG" id="dgg:DGI_2768"/>
<sequence>MHNSSCDERLSLREISRRLGIPPSSVSYYKDRFGAYIPTCPPGNGASASSSRIAYPLEALQIFKEIRDMYTQHWTTDAIEQDLAAKLYGMHDPQSSANHAASSVLERLSQVLETQGAMRRELELLRDEVTSLRAKARDLDAQVFEERSQRVALALEVAELRDALHDALHDRKRQEETTQQSRRSRNTEAPHLDLPLVIRTAANEYLGVVGRTKPFSLRDFMHLVEHGSSRRGQVALSWQNHPPCWVLLLSANDPDTGHPRRHRMEVARVTTPSGNEVMQITRLAMDGVNAPEPFLLVLFRKIKEEFDG</sequence>